<dbReference type="InterPro" id="IPR002838">
    <property type="entry name" value="AIM24"/>
</dbReference>
<gene>
    <name evidence="1" type="ORF">TSOC_010308</name>
</gene>
<dbReference type="EMBL" id="PGGS01000482">
    <property type="protein sequence ID" value="PNH03623.1"/>
    <property type="molecule type" value="Genomic_DNA"/>
</dbReference>
<name>A0A2J7ZTM2_9CHLO</name>
<keyword evidence="2" id="KW-1185">Reference proteome</keyword>
<evidence type="ECO:0000313" key="1">
    <source>
        <dbReference type="EMBL" id="PNH03623.1"/>
    </source>
</evidence>
<reference evidence="1 2" key="1">
    <citation type="journal article" date="2017" name="Mol. Biol. Evol.">
        <title>The 4-celled Tetrabaena socialis nuclear genome reveals the essential components for genetic control of cell number at the origin of multicellularity in the volvocine lineage.</title>
        <authorList>
            <person name="Featherston J."/>
            <person name="Arakaki Y."/>
            <person name="Hanschen E.R."/>
            <person name="Ferris P.J."/>
            <person name="Michod R.E."/>
            <person name="Olson B.J.S.C."/>
            <person name="Nozaki H."/>
            <person name="Durand P.M."/>
        </authorList>
    </citation>
    <scope>NUCLEOTIDE SEQUENCE [LARGE SCALE GENOMIC DNA]</scope>
    <source>
        <strain evidence="1 2">NIES-571</strain>
    </source>
</reference>
<sequence length="251" mass="26447">MKGPRGDGSGLVSHEYIGSAGNKSLALMLSKDASVIVDGHAMAYMDALLAIQTDLGGVGKALGRWFGGEDLFLNKYTGTGATQQRIVLSMPFPGDIIDVKLSAGKGLKVSRNAFLAASPASVDITGKMNWRALIPVGQDEGLVLTKVSAPPESDAVVWLASYGHIEKHTLKNQEERMLVDNENFLACDVDVGYTIASVGGLKSLVFGGESFAMEFAGPCELYTQTKGLKSFAATLQSFMTVSEGSGISIGF</sequence>
<dbReference type="OrthoDB" id="1705416at2759"/>
<dbReference type="PANTHER" id="PTHR43657:SF1">
    <property type="entry name" value="ALTERED INHERITANCE OF MITOCHONDRIA PROTEIN 24, MITOCHONDRIAL"/>
    <property type="match status" value="1"/>
</dbReference>
<dbReference type="Pfam" id="PF01987">
    <property type="entry name" value="AIM24"/>
    <property type="match status" value="1"/>
</dbReference>
<evidence type="ECO:0000313" key="2">
    <source>
        <dbReference type="Proteomes" id="UP000236333"/>
    </source>
</evidence>
<organism evidence="1 2">
    <name type="scientific">Tetrabaena socialis</name>
    <dbReference type="NCBI Taxonomy" id="47790"/>
    <lineage>
        <taxon>Eukaryota</taxon>
        <taxon>Viridiplantae</taxon>
        <taxon>Chlorophyta</taxon>
        <taxon>core chlorophytes</taxon>
        <taxon>Chlorophyceae</taxon>
        <taxon>CS clade</taxon>
        <taxon>Chlamydomonadales</taxon>
        <taxon>Tetrabaenaceae</taxon>
        <taxon>Tetrabaena</taxon>
    </lineage>
</organism>
<dbReference type="Gene3D" id="3.60.160.10">
    <property type="entry name" value="Mitochondrial biogenesis AIM24"/>
    <property type="match status" value="1"/>
</dbReference>
<dbReference type="PANTHER" id="PTHR43657">
    <property type="entry name" value="TRYPTOPHAN RNA-BINDING ATTENUATOR PROTEIN-LIKE PROTEIN"/>
    <property type="match status" value="1"/>
</dbReference>
<comment type="caution">
    <text evidence="1">The sequence shown here is derived from an EMBL/GenBank/DDBJ whole genome shotgun (WGS) entry which is preliminary data.</text>
</comment>
<dbReference type="InterPro" id="IPR016031">
    <property type="entry name" value="Trp_RNA-bd_attenuator-like_dom"/>
</dbReference>
<proteinExistence type="predicted"/>
<dbReference type="InterPro" id="IPR036983">
    <property type="entry name" value="AIM24_sf"/>
</dbReference>
<dbReference type="SUPFAM" id="SSF51219">
    <property type="entry name" value="TRAP-like"/>
    <property type="match status" value="1"/>
</dbReference>
<dbReference type="AlphaFoldDB" id="A0A2J7ZTM2"/>
<protein>
    <submittedName>
        <fullName evidence="1">Uncharacterized protein</fullName>
    </submittedName>
</protein>
<dbReference type="Proteomes" id="UP000236333">
    <property type="component" value="Unassembled WGS sequence"/>
</dbReference>
<accession>A0A2J7ZTM2</accession>